<dbReference type="EMBL" id="MWDB01000026">
    <property type="protein sequence ID" value="OQB40992.1"/>
    <property type="molecule type" value="Genomic_DNA"/>
</dbReference>
<accession>A0A1V5ZLR4</accession>
<protein>
    <submittedName>
        <fullName evidence="2">Uncharacterized protein</fullName>
    </submittedName>
</protein>
<dbReference type="AlphaFoldDB" id="A0A1V5ZLR4"/>
<evidence type="ECO:0000313" key="2">
    <source>
        <dbReference type="EMBL" id="OQB40992.1"/>
    </source>
</evidence>
<feature type="compositionally biased region" description="Low complexity" evidence="1">
    <location>
        <begin position="106"/>
        <end position="120"/>
    </location>
</feature>
<gene>
    <name evidence="2" type="ORF">BWY04_01087</name>
</gene>
<proteinExistence type="predicted"/>
<reference evidence="2" key="1">
    <citation type="submission" date="2017-02" db="EMBL/GenBank/DDBJ databases">
        <title>Delving into the versatile metabolic prowess of the omnipresent phylum Bacteroidetes.</title>
        <authorList>
            <person name="Nobu M.K."/>
            <person name="Mei R."/>
            <person name="Narihiro T."/>
            <person name="Kuroda K."/>
            <person name="Liu W.-T."/>
        </authorList>
    </citation>
    <scope>NUCLEOTIDE SEQUENCE</scope>
    <source>
        <strain evidence="2">ADurb.Bin160</strain>
    </source>
</reference>
<comment type="caution">
    <text evidence="2">The sequence shown here is derived from an EMBL/GenBank/DDBJ whole genome shotgun (WGS) entry which is preliminary data.</text>
</comment>
<evidence type="ECO:0000256" key="1">
    <source>
        <dbReference type="SAM" id="MobiDB-lite"/>
    </source>
</evidence>
<name>A0A1V5ZLR4_9BACT</name>
<feature type="region of interest" description="Disordered" evidence="1">
    <location>
        <begin position="82"/>
        <end position="147"/>
    </location>
</feature>
<sequence>MDNTIGNNTLRLENINIENASITCTVSRKCNLGNYESIELFAALKMPIKPDSTKEERESVYSEYFKELETSINSHISTIAKQPEQPEDFKVASKPSPTNMFEPEKPITTTKTTQSKPESTYTSYTPQQAKPKYPVTESSQPKQISDKQKKLILDLIGQKKPEKYSNLNKAELEEKVSNLSTKEASLLIGELYKS</sequence>
<dbReference type="Proteomes" id="UP000485621">
    <property type="component" value="Unassembled WGS sequence"/>
</dbReference>
<organism evidence="2">
    <name type="scientific">candidate division CPR1 bacterium ADurb.Bin160</name>
    <dbReference type="NCBI Taxonomy" id="1852826"/>
    <lineage>
        <taxon>Bacteria</taxon>
        <taxon>candidate division CPR1</taxon>
    </lineage>
</organism>